<dbReference type="GeneID" id="85365297"/>
<dbReference type="RefSeq" id="XP_060331100.1">
    <property type="nucleotide sequence ID" value="XM_060481749.1"/>
</dbReference>
<evidence type="ECO:0000313" key="2">
    <source>
        <dbReference type="EMBL" id="KAK0458850.1"/>
    </source>
</evidence>
<feature type="chain" id="PRO_5041399055" description="Secreted protein" evidence="1">
    <location>
        <begin position="20"/>
        <end position="183"/>
    </location>
</feature>
<protein>
    <recommendedName>
        <fullName evidence="4">Secreted protein</fullName>
    </recommendedName>
</protein>
<dbReference type="EMBL" id="JAUEPS010000016">
    <property type="protein sequence ID" value="KAK0458850.1"/>
    <property type="molecule type" value="Genomic_DNA"/>
</dbReference>
<dbReference type="AlphaFoldDB" id="A0AA39KF72"/>
<keyword evidence="3" id="KW-1185">Reference proteome</keyword>
<feature type="signal peptide" evidence="1">
    <location>
        <begin position="1"/>
        <end position="19"/>
    </location>
</feature>
<evidence type="ECO:0000256" key="1">
    <source>
        <dbReference type="SAM" id="SignalP"/>
    </source>
</evidence>
<gene>
    <name evidence="2" type="ORF">EV420DRAFT_335596</name>
</gene>
<evidence type="ECO:0000313" key="3">
    <source>
        <dbReference type="Proteomes" id="UP001175211"/>
    </source>
</evidence>
<comment type="caution">
    <text evidence="2">The sequence shown here is derived from an EMBL/GenBank/DDBJ whole genome shotgun (WGS) entry which is preliminary data.</text>
</comment>
<keyword evidence="1" id="KW-0732">Signal</keyword>
<evidence type="ECO:0008006" key="4">
    <source>
        <dbReference type="Google" id="ProtNLM"/>
    </source>
</evidence>
<organism evidence="2 3">
    <name type="scientific">Armillaria tabescens</name>
    <name type="common">Ringless honey mushroom</name>
    <name type="synonym">Agaricus tabescens</name>
    <dbReference type="NCBI Taxonomy" id="1929756"/>
    <lineage>
        <taxon>Eukaryota</taxon>
        <taxon>Fungi</taxon>
        <taxon>Dikarya</taxon>
        <taxon>Basidiomycota</taxon>
        <taxon>Agaricomycotina</taxon>
        <taxon>Agaricomycetes</taxon>
        <taxon>Agaricomycetidae</taxon>
        <taxon>Agaricales</taxon>
        <taxon>Marasmiineae</taxon>
        <taxon>Physalacriaceae</taxon>
        <taxon>Desarmillaria</taxon>
    </lineage>
</organism>
<dbReference type="Proteomes" id="UP001175211">
    <property type="component" value="Unassembled WGS sequence"/>
</dbReference>
<accession>A0AA39KF72</accession>
<name>A0AA39KF72_ARMTA</name>
<proteinExistence type="predicted"/>
<sequence length="183" mass="20589">MSHAVLLIHLSTSFVVVWTTPCDSFCWKAFLVIIHPAFLEHVLDWGRLTKYFVGLSLKKRSLMQKNLAWSCQCPVLILLADPCRRRSPSSEHTRIHACQSTAYTRPLSTSRPISGCPRLFRSTCSLPRYGAISPPTLPSREISFTSHTRVGVLLYPCFRSSCYCIDICGCGFSTWLPSRSKGC</sequence>
<reference evidence="2" key="1">
    <citation type="submission" date="2023-06" db="EMBL/GenBank/DDBJ databases">
        <authorList>
            <consortium name="Lawrence Berkeley National Laboratory"/>
            <person name="Ahrendt S."/>
            <person name="Sahu N."/>
            <person name="Indic B."/>
            <person name="Wong-Bajracharya J."/>
            <person name="Merenyi Z."/>
            <person name="Ke H.-M."/>
            <person name="Monk M."/>
            <person name="Kocsube S."/>
            <person name="Drula E."/>
            <person name="Lipzen A."/>
            <person name="Balint B."/>
            <person name="Henrissat B."/>
            <person name="Andreopoulos B."/>
            <person name="Martin F.M."/>
            <person name="Harder C.B."/>
            <person name="Rigling D."/>
            <person name="Ford K.L."/>
            <person name="Foster G.D."/>
            <person name="Pangilinan J."/>
            <person name="Papanicolaou A."/>
            <person name="Barry K."/>
            <person name="LaButti K."/>
            <person name="Viragh M."/>
            <person name="Koriabine M."/>
            <person name="Yan M."/>
            <person name="Riley R."/>
            <person name="Champramary S."/>
            <person name="Plett K.L."/>
            <person name="Tsai I.J."/>
            <person name="Slot J."/>
            <person name="Sipos G."/>
            <person name="Plett J."/>
            <person name="Nagy L.G."/>
            <person name="Grigoriev I.V."/>
        </authorList>
    </citation>
    <scope>NUCLEOTIDE SEQUENCE</scope>
    <source>
        <strain evidence="2">CCBAS 213</strain>
    </source>
</reference>